<sequence length="780" mass="88096">MAGSERKLKLCERCTQLPLQTLFTTPRTLHKLDDVDVQLGTLREISTSRECRLCGLLKYTIEQHYGAQYVLSKLNEQRGCVLVCNQSPHDLQKDIINDPGLDPNERIALYLELHTSYPVLERLDRDTGDEYEAARIAPKIHLLLDDDSGSNETQLALFGRQVATDAIDWHHVLRWLDKCEAKHGSEASKAHLSEDTLTTRLSGLSLDFQLTVIDVARGCIMPLPEGARYIALSYMWGKDQKMKQNLANRDAMAQPGFFDQENNRPSTTIVHAMEVTRKLGCRYVWIDALCITQDDMENVLQNVNRMDQVYEVAWLTIVAAAGIDADSGLPGVDKAIPRTKAQMQIDINGLKIANMLDSHSDAINFSRWNSRGWTYQERLLSKRLLTFTESQVYYVCDQGCYGREDLHPDDGTAMLTDFDARYSLDYEIQDLFEAYGMSVAEYTKRNFTDPKDKIRALLGALNRLTGPFRGPFYFGIPSTLFDVGLLWTPVGTCTRDKTFPSWSWAGWVGPVRYQKKDSFTNMGECTASQCLVEASGGVQLCHTVECPTKDREASMVGATGEVWQRHVDEDTLGAYYTLQPESPDAEAIRYPRPLRLVGDPEARLLAADKEGTLTIQGKVAEFRLTDQHTDMFVLRSGCDNGRHLLCHLAVFNSHGNVAGTVFVDGSFVPYLKDKTHSFLALSRTTLNRTDVDPSWDDDEQYFRSWHHPESGTVADPDSYESYNREPFDLRIFKDYKYWPVFNVLLLSAPDEDGKVERLGIGKIHVDAFLPVAVDAEIKLG</sequence>
<reference evidence="2 3" key="1">
    <citation type="submission" date="2019-06" db="EMBL/GenBank/DDBJ databases">
        <title>Draft genome sequence of the filamentous fungus Phialemoniopsis curvata isolated from diesel fuel.</title>
        <authorList>
            <person name="Varaljay V.A."/>
            <person name="Lyon W.J."/>
            <person name="Crouch A.L."/>
            <person name="Drake C.E."/>
            <person name="Hollomon J.M."/>
            <person name="Nadeau L.J."/>
            <person name="Nunn H.S."/>
            <person name="Stevenson B.S."/>
            <person name="Bojanowski C.L."/>
            <person name="Crookes-Goodson W.J."/>
        </authorList>
    </citation>
    <scope>NUCLEOTIDE SEQUENCE [LARGE SCALE GENOMIC DNA]</scope>
    <source>
        <strain evidence="2 3">D216</strain>
    </source>
</reference>
<dbReference type="OrthoDB" id="2975793at2759"/>
<dbReference type="EMBL" id="SKBQ01000111">
    <property type="protein sequence ID" value="TPX18490.1"/>
    <property type="molecule type" value="Genomic_DNA"/>
</dbReference>
<evidence type="ECO:0000259" key="1">
    <source>
        <dbReference type="Pfam" id="PF06985"/>
    </source>
</evidence>
<name>A0A507BP05_9PEZI</name>
<keyword evidence="3" id="KW-1185">Reference proteome</keyword>
<protein>
    <recommendedName>
        <fullName evidence="1">Heterokaryon incompatibility domain-containing protein</fullName>
    </recommendedName>
</protein>
<organism evidence="2 3">
    <name type="scientific">Thyridium curvatum</name>
    <dbReference type="NCBI Taxonomy" id="1093900"/>
    <lineage>
        <taxon>Eukaryota</taxon>
        <taxon>Fungi</taxon>
        <taxon>Dikarya</taxon>
        <taxon>Ascomycota</taxon>
        <taxon>Pezizomycotina</taxon>
        <taxon>Sordariomycetes</taxon>
        <taxon>Sordariomycetidae</taxon>
        <taxon>Thyridiales</taxon>
        <taxon>Thyridiaceae</taxon>
        <taxon>Thyridium</taxon>
    </lineage>
</organism>
<gene>
    <name evidence="2" type="ORF">E0L32_011603</name>
</gene>
<dbReference type="InParanoid" id="A0A507BP05"/>
<dbReference type="PANTHER" id="PTHR33112">
    <property type="entry name" value="DOMAIN PROTEIN, PUTATIVE-RELATED"/>
    <property type="match status" value="1"/>
</dbReference>
<dbReference type="PANTHER" id="PTHR33112:SF12">
    <property type="entry name" value="HETEROKARYON INCOMPATIBILITY DOMAIN-CONTAINING PROTEIN"/>
    <property type="match status" value="1"/>
</dbReference>
<proteinExistence type="predicted"/>
<dbReference type="AlphaFoldDB" id="A0A507BP05"/>
<dbReference type="Proteomes" id="UP000319257">
    <property type="component" value="Unassembled WGS sequence"/>
</dbReference>
<dbReference type="STRING" id="1093900.A0A507BP05"/>
<accession>A0A507BP05</accession>
<evidence type="ECO:0000313" key="2">
    <source>
        <dbReference type="EMBL" id="TPX18490.1"/>
    </source>
</evidence>
<dbReference type="RefSeq" id="XP_031000201.1">
    <property type="nucleotide sequence ID" value="XM_031134351.1"/>
</dbReference>
<comment type="caution">
    <text evidence="2">The sequence shown here is derived from an EMBL/GenBank/DDBJ whole genome shotgun (WGS) entry which is preliminary data.</text>
</comment>
<dbReference type="GeneID" id="41979050"/>
<feature type="domain" description="Heterokaryon incompatibility" evidence="1">
    <location>
        <begin position="229"/>
        <end position="377"/>
    </location>
</feature>
<dbReference type="Pfam" id="PF06985">
    <property type="entry name" value="HET"/>
    <property type="match status" value="1"/>
</dbReference>
<evidence type="ECO:0000313" key="3">
    <source>
        <dbReference type="Proteomes" id="UP000319257"/>
    </source>
</evidence>
<dbReference type="InterPro" id="IPR010730">
    <property type="entry name" value="HET"/>
</dbReference>